<evidence type="ECO:0000313" key="2">
    <source>
        <dbReference type="EMBL" id="KRM88943.1"/>
    </source>
</evidence>
<dbReference type="GO" id="GO:0016810">
    <property type="term" value="F:hydrolase activity, acting on carbon-nitrogen (but not peptide) bonds"/>
    <property type="evidence" value="ECO:0007669"/>
    <property type="project" value="InterPro"/>
</dbReference>
<dbReference type="PANTHER" id="PTHR43135">
    <property type="entry name" value="ALPHA-D-RIBOSE 1-METHYLPHOSPHONATE 5-TRIPHOSPHATE DIPHOSPHATASE"/>
    <property type="match status" value="1"/>
</dbReference>
<comment type="caution">
    <text evidence="2">The sequence shown here is derived from an EMBL/GenBank/DDBJ whole genome shotgun (WGS) entry which is preliminary data.</text>
</comment>
<dbReference type="SUPFAM" id="SSF51338">
    <property type="entry name" value="Composite domain of metallo-dependent hydrolases"/>
    <property type="match status" value="1"/>
</dbReference>
<dbReference type="PATRIC" id="fig|1133569.4.peg.620"/>
<gene>
    <name evidence="2" type="ORF">FD21_GL000582</name>
</gene>
<dbReference type="STRING" id="1133569.FD21_GL000582"/>
<dbReference type="SUPFAM" id="SSF51556">
    <property type="entry name" value="Metallo-dependent hydrolases"/>
    <property type="match status" value="1"/>
</dbReference>
<dbReference type="Pfam" id="PF01979">
    <property type="entry name" value="Amidohydro_1"/>
    <property type="match status" value="1"/>
</dbReference>
<dbReference type="InterPro" id="IPR032466">
    <property type="entry name" value="Metal_Hydrolase"/>
</dbReference>
<evidence type="ECO:0000313" key="3">
    <source>
        <dbReference type="Proteomes" id="UP000051576"/>
    </source>
</evidence>
<dbReference type="InterPro" id="IPR006680">
    <property type="entry name" value="Amidohydro-rel"/>
</dbReference>
<protein>
    <recommendedName>
        <fullName evidence="1">Amidohydrolase-related domain-containing protein</fullName>
    </recommendedName>
</protein>
<feature type="domain" description="Amidohydrolase-related" evidence="1">
    <location>
        <begin position="10"/>
        <end position="310"/>
    </location>
</feature>
<dbReference type="AlphaFoldDB" id="A0A0R2CAQ3"/>
<reference evidence="2 3" key="1">
    <citation type="journal article" date="2015" name="Genome Announc.">
        <title>Expanding the biotechnology potential of lactobacilli through comparative genomics of 213 strains and associated genera.</title>
        <authorList>
            <person name="Sun Z."/>
            <person name="Harris H.M."/>
            <person name="McCann A."/>
            <person name="Guo C."/>
            <person name="Argimon S."/>
            <person name="Zhang W."/>
            <person name="Yang X."/>
            <person name="Jeffery I.B."/>
            <person name="Cooney J.C."/>
            <person name="Kagawa T.F."/>
            <person name="Liu W."/>
            <person name="Song Y."/>
            <person name="Salvetti E."/>
            <person name="Wrobel A."/>
            <person name="Rasinkangas P."/>
            <person name="Parkhill J."/>
            <person name="Rea M.C."/>
            <person name="O'Sullivan O."/>
            <person name="Ritari J."/>
            <person name="Douillard F.P."/>
            <person name="Paul Ross R."/>
            <person name="Yang R."/>
            <person name="Briner A.E."/>
            <person name="Felis G.E."/>
            <person name="de Vos W.M."/>
            <person name="Barrangou R."/>
            <person name="Klaenhammer T.R."/>
            <person name="Caufield P.W."/>
            <person name="Cui Y."/>
            <person name="Zhang H."/>
            <person name="O'Toole P.W."/>
        </authorList>
    </citation>
    <scope>NUCLEOTIDE SEQUENCE [LARGE SCALE GENOMIC DNA]</scope>
    <source>
        <strain evidence="2 3">DSM 20605</strain>
    </source>
</reference>
<proteinExistence type="predicted"/>
<dbReference type="PANTHER" id="PTHR43135:SF3">
    <property type="entry name" value="ALPHA-D-RIBOSE 1-METHYLPHOSPHONATE 5-TRIPHOSPHATE DIPHOSPHATASE"/>
    <property type="match status" value="1"/>
</dbReference>
<dbReference type="Proteomes" id="UP000051576">
    <property type="component" value="Unassembled WGS sequence"/>
</dbReference>
<sequence length="313" mass="34535">MLVKSAKQANRYLEHGFTTVRICGSQYRISQYVKEMVEQGSINGSRILSAGKILGTSAKEKNSGIDELDYFQDGPWAFVRAARKEFAYGADFIKIYASGSAFNPTGIPLNPIMTKEEISAAVKTANEANSYVAAHAHADQPIRDCIECGVRTIEHGTYMSQATLNLLMRALDCFWIPTLSAMFVSQTEPNERQFWLNRLQPMLEQTSNILNQAYEAGAMLGFGTDSAPNGKQYASGIEFQYRQKYAKMKNIDILLQATKNSAAIVGFAGEKGELKVSYDADLVLIDGNPAENLSVLSHQPKSVWKGGKLVYSN</sequence>
<evidence type="ECO:0000259" key="1">
    <source>
        <dbReference type="Pfam" id="PF01979"/>
    </source>
</evidence>
<dbReference type="EMBL" id="AYYX01000017">
    <property type="protein sequence ID" value="KRM88943.1"/>
    <property type="molecule type" value="Genomic_DNA"/>
</dbReference>
<dbReference type="InterPro" id="IPR011059">
    <property type="entry name" value="Metal-dep_hydrolase_composite"/>
</dbReference>
<accession>A0A0R2CAQ3</accession>
<dbReference type="InterPro" id="IPR051781">
    <property type="entry name" value="Metallo-dep_Hydrolase"/>
</dbReference>
<keyword evidence="3" id="KW-1185">Reference proteome</keyword>
<name>A0A0R2CAQ3_9LACO</name>
<dbReference type="Gene3D" id="2.30.40.10">
    <property type="entry name" value="Urease, subunit C, domain 1"/>
    <property type="match status" value="1"/>
</dbReference>
<dbReference type="RefSeq" id="WP_056970569.1">
    <property type="nucleotide sequence ID" value="NZ_AYYX01000017.1"/>
</dbReference>
<organism evidence="2 3">
    <name type="scientific">Liquorilactobacillus vini DSM 20605</name>
    <dbReference type="NCBI Taxonomy" id="1133569"/>
    <lineage>
        <taxon>Bacteria</taxon>
        <taxon>Bacillati</taxon>
        <taxon>Bacillota</taxon>
        <taxon>Bacilli</taxon>
        <taxon>Lactobacillales</taxon>
        <taxon>Lactobacillaceae</taxon>
        <taxon>Liquorilactobacillus</taxon>
    </lineage>
</organism>
<dbReference type="Gene3D" id="3.20.20.140">
    <property type="entry name" value="Metal-dependent hydrolases"/>
    <property type="match status" value="1"/>
</dbReference>